<evidence type="ECO:0000313" key="2">
    <source>
        <dbReference type="Proteomes" id="UP001153331"/>
    </source>
</evidence>
<accession>A0ACC2I727</accession>
<gene>
    <name evidence="1" type="ORF">OPT61_g6347</name>
</gene>
<comment type="caution">
    <text evidence="1">The sequence shown here is derived from an EMBL/GenBank/DDBJ whole genome shotgun (WGS) entry which is preliminary data.</text>
</comment>
<sequence length="813" mass="89901">MVLPKVNPTKSFWIEAAESPLRNFRSSEELPEETDVVIIGSGYAGAATAYWIHKYTERASKQPTMTLLEARDICGSATGRNGGQLRPHAYSRYPPWSERFGPDGAMELIAHEMAHLPAFKDLAAEEGITEEVCLKFGETFDAAMTDEAWARLKGAFEAMRKDHGADHEIVKACRIIDDAREAEKFSQMKGALAAVVHPSGQIWAYKFVHALLRIVMEKGNLNLQAHTPATSVSKRDANGWITVKTDRGTIRTRAVVHTTNRWASHLLPEFNKLIMPVRGTVAAIKAPPGFIKHTGAQHWDNRVNNYHLQLPTPYNTILIGGARQLLVHKADDCVLNDEEDKPMTGVAEFFKSWPASDVTDWPSSSCAELGMKDDQGGSWTGIETSSADGFPFVGPVPNRDGHFIAAGFAGHGMPRILLSADHVTPLVLESLGAEYSQPLLATAYPPLPQPFRTTPGRIAGLQGTDFAAIIEDYRRGCAESAKKPFCKSQAKRLMLGRQSRHKAHALAYHAFTQIMGDAGSDLEHLMAPQQLTLIRHAQGFHNLNIEGHKFHDPRLTLDGQQQCRALSERLQDLHTIDCIIASPLLRTLHTALLVFEELLRSKPDLRIIALPELQETSDLPCDIGSSVAELEKEFRNKPVDLSHVSYDWTDKVTGIFSPQSHCIAARCRKARHFLASLRAKNVAVVTHGAVLHYLTDDWYGATDGIGTGWHNCEARVYRFDTSTDSNIVEAAISETEESRSSRTMTVYRFSREQQLEMKNEAEASWAADGYIALSGNDAEANDDAKMDAGSGRIEMSHSKPNITVRLCGKCCVQ</sequence>
<reference evidence="1" key="1">
    <citation type="submission" date="2022-11" db="EMBL/GenBank/DDBJ databases">
        <title>Genome Sequence of Boeremia exigua.</title>
        <authorList>
            <person name="Buettner E."/>
        </authorList>
    </citation>
    <scope>NUCLEOTIDE SEQUENCE</scope>
    <source>
        <strain evidence="1">CU02</strain>
    </source>
</reference>
<proteinExistence type="predicted"/>
<dbReference type="EMBL" id="JAPHNI010000452">
    <property type="protein sequence ID" value="KAJ8110938.1"/>
    <property type="molecule type" value="Genomic_DNA"/>
</dbReference>
<organism evidence="1 2">
    <name type="scientific">Boeremia exigua</name>
    <dbReference type="NCBI Taxonomy" id="749465"/>
    <lineage>
        <taxon>Eukaryota</taxon>
        <taxon>Fungi</taxon>
        <taxon>Dikarya</taxon>
        <taxon>Ascomycota</taxon>
        <taxon>Pezizomycotina</taxon>
        <taxon>Dothideomycetes</taxon>
        <taxon>Pleosporomycetidae</taxon>
        <taxon>Pleosporales</taxon>
        <taxon>Pleosporineae</taxon>
        <taxon>Didymellaceae</taxon>
        <taxon>Boeremia</taxon>
    </lineage>
</organism>
<evidence type="ECO:0000313" key="1">
    <source>
        <dbReference type="EMBL" id="KAJ8110938.1"/>
    </source>
</evidence>
<name>A0ACC2I727_9PLEO</name>
<keyword evidence="2" id="KW-1185">Reference proteome</keyword>
<dbReference type="Proteomes" id="UP001153331">
    <property type="component" value="Unassembled WGS sequence"/>
</dbReference>
<protein>
    <submittedName>
        <fullName evidence="1">Uncharacterized protein</fullName>
    </submittedName>
</protein>